<dbReference type="OrthoDB" id="2162994at2759"/>
<keyword evidence="1" id="KW-0479">Metal-binding</keyword>
<dbReference type="Proteomes" id="UP000761534">
    <property type="component" value="Unassembled WGS sequence"/>
</dbReference>
<dbReference type="GO" id="GO:0043565">
    <property type="term" value="F:sequence-specific DNA binding"/>
    <property type="evidence" value="ECO:0007669"/>
    <property type="project" value="InterPro"/>
</dbReference>
<dbReference type="InterPro" id="IPR013088">
    <property type="entry name" value="Znf_NHR/GATA"/>
</dbReference>
<keyword evidence="1" id="KW-0862">Zinc</keyword>
<dbReference type="PROSITE" id="PS50114">
    <property type="entry name" value="GATA_ZN_FINGER_2"/>
    <property type="match status" value="1"/>
</dbReference>
<dbReference type="SMART" id="SM00401">
    <property type="entry name" value="ZnF_GATA"/>
    <property type="match status" value="1"/>
</dbReference>
<organism evidence="4 5">
    <name type="scientific">Trichomonascus ciferrii</name>
    <dbReference type="NCBI Taxonomy" id="44093"/>
    <lineage>
        <taxon>Eukaryota</taxon>
        <taxon>Fungi</taxon>
        <taxon>Dikarya</taxon>
        <taxon>Ascomycota</taxon>
        <taxon>Saccharomycotina</taxon>
        <taxon>Dipodascomycetes</taxon>
        <taxon>Dipodascales</taxon>
        <taxon>Trichomonascaceae</taxon>
        <taxon>Trichomonascus</taxon>
        <taxon>Trichomonascus ciferrii complex</taxon>
    </lineage>
</organism>
<gene>
    <name evidence="4" type="ORF">TRICI_000468</name>
</gene>
<feature type="compositionally biased region" description="Low complexity" evidence="2">
    <location>
        <begin position="79"/>
        <end position="89"/>
    </location>
</feature>
<evidence type="ECO:0000313" key="4">
    <source>
        <dbReference type="EMBL" id="KAA8917383.1"/>
    </source>
</evidence>
<feature type="compositionally biased region" description="Polar residues" evidence="2">
    <location>
        <begin position="1"/>
        <end position="13"/>
    </location>
</feature>
<name>A0A642VDB8_9ASCO</name>
<dbReference type="SUPFAM" id="SSF57716">
    <property type="entry name" value="Glucocorticoid receptor-like (DNA-binding domain)"/>
    <property type="match status" value="1"/>
</dbReference>
<dbReference type="GO" id="GO:0006355">
    <property type="term" value="P:regulation of DNA-templated transcription"/>
    <property type="evidence" value="ECO:0007669"/>
    <property type="project" value="InterPro"/>
</dbReference>
<evidence type="ECO:0000313" key="5">
    <source>
        <dbReference type="Proteomes" id="UP000761534"/>
    </source>
</evidence>
<evidence type="ECO:0000256" key="1">
    <source>
        <dbReference type="PROSITE-ProRule" id="PRU00094"/>
    </source>
</evidence>
<accession>A0A642VDB8</accession>
<dbReference type="VEuPathDB" id="FungiDB:TRICI_000468"/>
<dbReference type="Gene3D" id="3.30.50.10">
    <property type="entry name" value="Erythroid Transcription Factor GATA-1, subunit A"/>
    <property type="match status" value="1"/>
</dbReference>
<dbReference type="GO" id="GO:0008270">
    <property type="term" value="F:zinc ion binding"/>
    <property type="evidence" value="ECO:0007669"/>
    <property type="project" value="UniProtKB-KW"/>
</dbReference>
<keyword evidence="5" id="KW-1185">Reference proteome</keyword>
<feature type="region of interest" description="Disordered" evidence="2">
    <location>
        <begin position="1"/>
        <end position="159"/>
    </location>
</feature>
<feature type="domain" description="GATA-type" evidence="3">
    <location>
        <begin position="155"/>
        <end position="195"/>
    </location>
</feature>
<comment type="caution">
    <text evidence="4">The sequence shown here is derived from an EMBL/GenBank/DDBJ whole genome shotgun (WGS) entry which is preliminary data.</text>
</comment>
<dbReference type="InterPro" id="IPR000679">
    <property type="entry name" value="Znf_GATA"/>
</dbReference>
<dbReference type="EMBL" id="SWFS01000039">
    <property type="protein sequence ID" value="KAA8917383.1"/>
    <property type="molecule type" value="Genomic_DNA"/>
</dbReference>
<dbReference type="Pfam" id="PF00320">
    <property type="entry name" value="GATA"/>
    <property type="match status" value="1"/>
</dbReference>
<proteinExistence type="predicted"/>
<reference evidence="4" key="1">
    <citation type="journal article" date="2019" name="G3 (Bethesda)">
        <title>Genome Assemblies of Two Rare Opportunistic Yeast Pathogens: Diutina rugosa (syn. Candida rugosa) and Trichomonascus ciferrii (syn. Candida ciferrii).</title>
        <authorList>
            <person name="Mixao V."/>
            <person name="Saus E."/>
            <person name="Hansen A.P."/>
            <person name="Lass-Florl C."/>
            <person name="Gabaldon T."/>
        </authorList>
    </citation>
    <scope>NUCLEOTIDE SEQUENCE</scope>
    <source>
        <strain evidence="4">CBS 4856</strain>
    </source>
</reference>
<sequence>MSQPSSISTTHAQPASPPPVELFRSMELAPSTDDEATPRSLASLYPDTAPRALWRPQLQSWLRRHHPTKLRELSSSETSPNHHQNSSSSNHRRVPSAHSDKPYARPSSASTSPSSDREFATTPIYHPILNPSPNYAAISPRLPSPPPESPEDKSTTGRRRCISCGSDQSPCWRPSWSTTAGQLCNSCGLRYKKTGARCVAPNCGRIPAKGEWVAMKRHAAAGNHPKYSCLACGGLVEVGAEKSDD</sequence>
<dbReference type="AlphaFoldDB" id="A0A642VDB8"/>
<evidence type="ECO:0000259" key="3">
    <source>
        <dbReference type="PROSITE" id="PS50114"/>
    </source>
</evidence>
<evidence type="ECO:0000256" key="2">
    <source>
        <dbReference type="SAM" id="MobiDB-lite"/>
    </source>
</evidence>
<dbReference type="CDD" id="cd00202">
    <property type="entry name" value="ZnF_GATA"/>
    <property type="match status" value="1"/>
</dbReference>
<protein>
    <recommendedName>
        <fullName evidence="3">GATA-type domain-containing protein</fullName>
    </recommendedName>
</protein>
<keyword evidence="1" id="KW-0863">Zinc-finger</keyword>